<dbReference type="Proteomes" id="UP000015103">
    <property type="component" value="Unassembled WGS sequence"/>
</dbReference>
<evidence type="ECO:0000256" key="3">
    <source>
        <dbReference type="ARBA" id="ARBA00022737"/>
    </source>
</evidence>
<dbReference type="EMBL" id="ACPB03001464">
    <property type="status" value="NOT_ANNOTATED_CDS"/>
    <property type="molecule type" value="Genomic_DNA"/>
</dbReference>
<feature type="region of interest" description="Disordered" evidence="7">
    <location>
        <begin position="54"/>
        <end position="96"/>
    </location>
</feature>
<dbReference type="AlphaFoldDB" id="T1HPJ5"/>
<proteinExistence type="predicted"/>
<dbReference type="SMART" id="SM00355">
    <property type="entry name" value="ZnF_C2H2"/>
    <property type="match status" value="2"/>
</dbReference>
<comment type="subcellular location">
    <subcellularLocation>
        <location evidence="1">Nucleus</location>
    </subcellularLocation>
</comment>
<feature type="compositionally biased region" description="Polar residues" evidence="7">
    <location>
        <begin position="79"/>
        <end position="89"/>
    </location>
</feature>
<evidence type="ECO:0000256" key="4">
    <source>
        <dbReference type="ARBA" id="ARBA00022771"/>
    </source>
</evidence>
<reference evidence="9" key="1">
    <citation type="submission" date="2015-05" db="UniProtKB">
        <authorList>
            <consortium name="EnsemblMetazoa"/>
        </authorList>
    </citation>
    <scope>IDENTIFICATION</scope>
</reference>
<dbReference type="VEuPathDB" id="VectorBase:RPRC005969"/>
<evidence type="ECO:0000256" key="5">
    <source>
        <dbReference type="ARBA" id="ARBA00022833"/>
    </source>
</evidence>
<keyword evidence="3" id="KW-0677">Repeat</keyword>
<evidence type="ECO:0000256" key="1">
    <source>
        <dbReference type="ARBA" id="ARBA00004123"/>
    </source>
</evidence>
<evidence type="ECO:0000259" key="8">
    <source>
        <dbReference type="PROSITE" id="PS50157"/>
    </source>
</evidence>
<dbReference type="eggNOG" id="KOG1721">
    <property type="taxonomic scope" value="Eukaryota"/>
</dbReference>
<evidence type="ECO:0000256" key="7">
    <source>
        <dbReference type="SAM" id="MobiDB-lite"/>
    </source>
</evidence>
<dbReference type="PROSITE" id="PS00028">
    <property type="entry name" value="ZINC_FINGER_C2H2_1"/>
    <property type="match status" value="2"/>
</dbReference>
<dbReference type="PROSITE" id="PS50157">
    <property type="entry name" value="ZINC_FINGER_C2H2_2"/>
    <property type="match status" value="2"/>
</dbReference>
<keyword evidence="4" id="KW-0863">Zinc-finger</keyword>
<dbReference type="InterPro" id="IPR036236">
    <property type="entry name" value="Znf_C2H2_sf"/>
</dbReference>
<dbReference type="InterPro" id="IPR013087">
    <property type="entry name" value="Znf_C2H2_type"/>
</dbReference>
<dbReference type="PANTHER" id="PTHR24393">
    <property type="entry name" value="ZINC FINGER PROTEIN"/>
    <property type="match status" value="1"/>
</dbReference>
<dbReference type="GO" id="GO:0005634">
    <property type="term" value="C:nucleus"/>
    <property type="evidence" value="ECO:0007669"/>
    <property type="project" value="UniProtKB-SubCell"/>
</dbReference>
<sequence length="96" mass="10808">MEGRAKGEKPHKCVVCSKAFSQSSNLITHMRKHTGYKPFACGLCEKAFQRKVDLRRHRESQHPSAGWPGDSAVKPATWTPDTTTPQSPRTPEDQLY</sequence>
<dbReference type="FunFam" id="3.30.160.60:FF:000148">
    <property type="entry name" value="zinc finger protein Gfi-1"/>
    <property type="match status" value="1"/>
</dbReference>
<keyword evidence="2" id="KW-0479">Metal-binding</keyword>
<dbReference type="GO" id="GO:0000978">
    <property type="term" value="F:RNA polymerase II cis-regulatory region sequence-specific DNA binding"/>
    <property type="evidence" value="ECO:0007669"/>
    <property type="project" value="TreeGrafter"/>
</dbReference>
<dbReference type="Gene3D" id="3.30.160.60">
    <property type="entry name" value="Classic Zinc Finger"/>
    <property type="match status" value="2"/>
</dbReference>
<dbReference type="GO" id="GO:0009887">
    <property type="term" value="P:animal organ morphogenesis"/>
    <property type="evidence" value="ECO:0007669"/>
    <property type="project" value="UniProtKB-ARBA"/>
</dbReference>
<keyword evidence="6" id="KW-0539">Nucleus</keyword>
<evidence type="ECO:0000256" key="6">
    <source>
        <dbReference type="ARBA" id="ARBA00023242"/>
    </source>
</evidence>
<accession>T1HPJ5</accession>
<dbReference type="HOGENOM" id="CLU_2362332_0_0_1"/>
<evidence type="ECO:0000313" key="9">
    <source>
        <dbReference type="EnsemblMetazoa" id="RPRC005969-PA"/>
    </source>
</evidence>
<dbReference type="FunFam" id="3.30.160.60:FF:000432">
    <property type="entry name" value="zinc finger protein Gfi-1b isoform X1"/>
    <property type="match status" value="1"/>
</dbReference>
<dbReference type="Pfam" id="PF00096">
    <property type="entry name" value="zf-C2H2"/>
    <property type="match status" value="2"/>
</dbReference>
<dbReference type="GO" id="GO:0001228">
    <property type="term" value="F:DNA-binding transcription activator activity, RNA polymerase II-specific"/>
    <property type="evidence" value="ECO:0007669"/>
    <property type="project" value="TreeGrafter"/>
</dbReference>
<dbReference type="EnsemblMetazoa" id="RPRC005969-RA">
    <property type="protein sequence ID" value="RPRC005969-PA"/>
    <property type="gene ID" value="RPRC005969"/>
</dbReference>
<dbReference type="GO" id="GO:0008270">
    <property type="term" value="F:zinc ion binding"/>
    <property type="evidence" value="ECO:0007669"/>
    <property type="project" value="UniProtKB-KW"/>
</dbReference>
<feature type="domain" description="C2H2-type" evidence="8">
    <location>
        <begin position="11"/>
        <end position="38"/>
    </location>
</feature>
<protein>
    <recommendedName>
        <fullName evidence="8">C2H2-type domain-containing protein</fullName>
    </recommendedName>
</protein>
<evidence type="ECO:0000256" key="2">
    <source>
        <dbReference type="ARBA" id="ARBA00022723"/>
    </source>
</evidence>
<organism evidence="9 10">
    <name type="scientific">Rhodnius prolixus</name>
    <name type="common">Triatomid bug</name>
    <dbReference type="NCBI Taxonomy" id="13249"/>
    <lineage>
        <taxon>Eukaryota</taxon>
        <taxon>Metazoa</taxon>
        <taxon>Ecdysozoa</taxon>
        <taxon>Arthropoda</taxon>
        <taxon>Hexapoda</taxon>
        <taxon>Insecta</taxon>
        <taxon>Pterygota</taxon>
        <taxon>Neoptera</taxon>
        <taxon>Paraneoptera</taxon>
        <taxon>Hemiptera</taxon>
        <taxon>Heteroptera</taxon>
        <taxon>Panheteroptera</taxon>
        <taxon>Cimicomorpha</taxon>
        <taxon>Reduviidae</taxon>
        <taxon>Triatominae</taxon>
        <taxon>Rhodnius</taxon>
    </lineage>
</organism>
<dbReference type="SUPFAM" id="SSF57667">
    <property type="entry name" value="beta-beta-alpha zinc fingers"/>
    <property type="match status" value="1"/>
</dbReference>
<dbReference type="PANTHER" id="PTHR24393:SF138">
    <property type="entry name" value="IP01201P-RELATED"/>
    <property type="match status" value="1"/>
</dbReference>
<feature type="domain" description="C2H2-type" evidence="8">
    <location>
        <begin position="39"/>
        <end position="62"/>
    </location>
</feature>
<keyword evidence="10" id="KW-1185">Reference proteome</keyword>
<dbReference type="GO" id="GO:0003002">
    <property type="term" value="P:regionalization"/>
    <property type="evidence" value="ECO:0007669"/>
    <property type="project" value="UniProtKB-ARBA"/>
</dbReference>
<evidence type="ECO:0000313" key="10">
    <source>
        <dbReference type="Proteomes" id="UP000015103"/>
    </source>
</evidence>
<keyword evidence="5" id="KW-0862">Zinc</keyword>
<dbReference type="STRING" id="13249.T1HPJ5"/>
<name>T1HPJ5_RHOPR</name>
<dbReference type="InParanoid" id="T1HPJ5"/>